<dbReference type="STRING" id="86666.SAMN04490247_3025"/>
<sequence length="499" mass="58505">MTTAKHVLAFITQNSLHTYKRLGSRASLPAQHEAYVKDKEKQGVVFVSRSKEDLQEARGYVVTSYETLLEQNEELTHWTPNTFLWGSYADNRKRIFRGHRKENLKQVNTIVLDIDTKKTDPYAMFLACEEEGLPAPSVIIETPRGYHVYFVLDAPMFIRPDNDYKALTVAERISENMKQALATHIPVDTACNPFGFFRVPTDENVLYQAETKVSVARLLTWSKDYEDRRKRGAFHVVYGGGGSRQIDQPWYQELLQCRHITSGHYTSSRNNTILTLAIANYASGRSYEDAYDELDEFNSRLEHPMRLQEFTRTVKSAYSGRYKGAKRSYIDMLLLQWTGEASEEAHVSGWYKFKKERSERERSHYDEWEADILEYLKEHTSATSPSHLFIEGSQKELADRLGMAVSTLKEVLKRSRKVKKIVKGKGRRQRTYLANRAVLFSYLLHVRKAYVARKQEWRDMYQVIGEEDYPVRMFLRDLYQEFREWVSTYEQHFRHPWIC</sequence>
<evidence type="ECO:0000313" key="3">
    <source>
        <dbReference type="Proteomes" id="UP000199225"/>
    </source>
</evidence>
<dbReference type="Pfam" id="PF08708">
    <property type="entry name" value="PriCT_1"/>
    <property type="match status" value="1"/>
</dbReference>
<name>A0A1G8W4U0_9BACI</name>
<dbReference type="Proteomes" id="UP000199225">
    <property type="component" value="Unassembled WGS sequence"/>
</dbReference>
<protein>
    <submittedName>
        <fullName evidence="2">Primase C terminal 1 (PriCT-1)</fullName>
    </submittedName>
</protein>
<dbReference type="InterPro" id="IPR014820">
    <property type="entry name" value="PriCT_1"/>
</dbReference>
<dbReference type="AlphaFoldDB" id="A0A1G8W4U0"/>
<proteinExistence type="predicted"/>
<reference evidence="3" key="1">
    <citation type="submission" date="2016-10" db="EMBL/GenBank/DDBJ databases">
        <authorList>
            <person name="Varghese N."/>
            <person name="Submissions S."/>
        </authorList>
    </citation>
    <scope>NUCLEOTIDE SEQUENCE [LARGE SCALE GENOMIC DNA]</scope>
    <source>
        <strain evidence="3">DSM 4771</strain>
    </source>
</reference>
<dbReference type="RefSeq" id="WP_093194686.1">
    <property type="nucleotide sequence ID" value="NZ_FNEV01000013.1"/>
</dbReference>
<dbReference type="EMBL" id="FNEV01000013">
    <property type="protein sequence ID" value="SDJ73318.1"/>
    <property type="molecule type" value="Genomic_DNA"/>
</dbReference>
<dbReference type="OrthoDB" id="1790977at2"/>
<evidence type="ECO:0000259" key="1">
    <source>
        <dbReference type="SMART" id="SM00942"/>
    </source>
</evidence>
<organism evidence="2 3">
    <name type="scientific">Salimicrobium halophilum</name>
    <dbReference type="NCBI Taxonomy" id="86666"/>
    <lineage>
        <taxon>Bacteria</taxon>
        <taxon>Bacillati</taxon>
        <taxon>Bacillota</taxon>
        <taxon>Bacilli</taxon>
        <taxon>Bacillales</taxon>
        <taxon>Bacillaceae</taxon>
        <taxon>Salimicrobium</taxon>
    </lineage>
</organism>
<gene>
    <name evidence="2" type="ORF">SAMN04490247_3025</name>
</gene>
<evidence type="ECO:0000313" key="2">
    <source>
        <dbReference type="EMBL" id="SDJ73318.1"/>
    </source>
</evidence>
<keyword evidence="3" id="KW-1185">Reference proteome</keyword>
<dbReference type="SMART" id="SM00942">
    <property type="entry name" value="PriCT_1"/>
    <property type="match status" value="1"/>
</dbReference>
<feature type="domain" description="Primase C-terminal 1" evidence="1">
    <location>
        <begin position="258"/>
        <end position="323"/>
    </location>
</feature>
<accession>A0A1G8W4U0</accession>